<organism evidence="1 2">
    <name type="scientific">Phytophthora nicotianae (strain INRA-310)</name>
    <name type="common">Phytophthora parasitica</name>
    <dbReference type="NCBI Taxonomy" id="761204"/>
    <lineage>
        <taxon>Eukaryota</taxon>
        <taxon>Sar</taxon>
        <taxon>Stramenopiles</taxon>
        <taxon>Oomycota</taxon>
        <taxon>Peronosporomycetes</taxon>
        <taxon>Peronosporales</taxon>
        <taxon>Peronosporaceae</taxon>
        <taxon>Phytophthora</taxon>
    </lineage>
</organism>
<dbReference type="OrthoDB" id="417450at2759"/>
<name>W2Q310_PHYN3</name>
<dbReference type="PANTHER" id="PTHR37317:SF1">
    <property type="entry name" value="ZINC-RIBBON DOMAIN-CONTAINING PROTEIN-RELATED"/>
    <property type="match status" value="1"/>
</dbReference>
<dbReference type="Proteomes" id="UP000018817">
    <property type="component" value="Unassembled WGS sequence"/>
</dbReference>
<dbReference type="RefSeq" id="XP_008908157.1">
    <property type="nucleotide sequence ID" value="XM_008909909.1"/>
</dbReference>
<dbReference type="EMBL" id="KI669595">
    <property type="protein sequence ID" value="ETN06665.1"/>
    <property type="molecule type" value="Genomic_DNA"/>
</dbReference>
<evidence type="ECO:0000313" key="1">
    <source>
        <dbReference type="EMBL" id="ETN06665.1"/>
    </source>
</evidence>
<dbReference type="AlphaFoldDB" id="W2Q310"/>
<sequence length="309" mass="35340">MRNFTTKSCKKVSWQCSKDPTHIWEPRIYARSVSTGRCSKCKFVSFKSYAAKHKPVLLQQWNYEKNGEPASFSSASDKKCSKDPTHIWEPRIYARSVSTGRCSKCKFVSFKSYAAKHKPVLLQQWNYEKNGEPASFSSASDKKTKGRPICPKMVIGSVTAAKIGSQMALAQLSAYRSHSRLLKENEDQMRELSRVRYQGSEPLLNNSDCLSCLLKSEACARKTFEELFPGKMFEKVRLSFMEGLDLDGYCEELSMAFEYDGIQHDIEKAHFHHTPTAFMEQLKREALKNVICQKYGIKLVRIPSRILTP</sequence>
<dbReference type="PANTHER" id="PTHR37317">
    <property type="entry name" value="BLR8090 PROTEIN"/>
    <property type="match status" value="1"/>
</dbReference>
<proteinExistence type="predicted"/>
<reference evidence="2" key="1">
    <citation type="submission" date="2011-12" db="EMBL/GenBank/DDBJ databases">
        <authorList>
            <consortium name="The Broad Institute Genome Sequencing Platform"/>
            <person name="Russ C."/>
            <person name="Tyler B."/>
            <person name="Panabieres F."/>
            <person name="Shan W."/>
            <person name="Tripathy S."/>
            <person name="Grunwald N."/>
            <person name="Machado M."/>
            <person name="Young S.K."/>
            <person name="Zeng Q."/>
            <person name="Gargeya S."/>
            <person name="Fitzgerald M."/>
            <person name="Haas B."/>
            <person name="Abouelleil A."/>
            <person name="Alvarado L."/>
            <person name="Arachchi H.M."/>
            <person name="Berlin A."/>
            <person name="Chapman S.B."/>
            <person name="Gearin G."/>
            <person name="Goldberg J."/>
            <person name="Griggs A."/>
            <person name="Gujja S."/>
            <person name="Hansen M."/>
            <person name="Heiman D."/>
            <person name="Howarth C."/>
            <person name="Larimer J."/>
            <person name="Lui A."/>
            <person name="MacDonald P.J.P."/>
            <person name="McCowen C."/>
            <person name="Montmayeur A."/>
            <person name="Murphy C."/>
            <person name="Neiman D."/>
            <person name="Pearson M."/>
            <person name="Priest M."/>
            <person name="Roberts A."/>
            <person name="Saif S."/>
            <person name="Shea T."/>
            <person name="Sisk P."/>
            <person name="Stolte C."/>
            <person name="Sykes S."/>
            <person name="Wortman J."/>
            <person name="Nusbaum C."/>
            <person name="Birren B."/>
        </authorList>
    </citation>
    <scope>NUCLEOTIDE SEQUENCE [LARGE SCALE GENOMIC DNA]</scope>
    <source>
        <strain evidence="2">INRA-310</strain>
    </source>
</reference>
<evidence type="ECO:0000313" key="2">
    <source>
        <dbReference type="Proteomes" id="UP000018817"/>
    </source>
</evidence>
<dbReference type="GeneID" id="20182147"/>
<protein>
    <submittedName>
        <fullName evidence="1">Uncharacterized protein</fullName>
    </submittedName>
</protein>
<reference evidence="1 2" key="2">
    <citation type="submission" date="2013-11" db="EMBL/GenBank/DDBJ databases">
        <title>The Genome Sequence of Phytophthora parasitica INRA-310.</title>
        <authorList>
            <consortium name="The Broad Institute Genomics Platform"/>
            <person name="Russ C."/>
            <person name="Tyler B."/>
            <person name="Panabieres F."/>
            <person name="Shan W."/>
            <person name="Tripathy S."/>
            <person name="Grunwald N."/>
            <person name="Machado M."/>
            <person name="Johnson C.S."/>
            <person name="Arredondo F."/>
            <person name="Hong C."/>
            <person name="Coffey M."/>
            <person name="Young S.K."/>
            <person name="Zeng Q."/>
            <person name="Gargeya S."/>
            <person name="Fitzgerald M."/>
            <person name="Abouelleil A."/>
            <person name="Alvarado L."/>
            <person name="Chapman S.B."/>
            <person name="Gainer-Dewar J."/>
            <person name="Goldberg J."/>
            <person name="Griggs A."/>
            <person name="Gujja S."/>
            <person name="Hansen M."/>
            <person name="Howarth C."/>
            <person name="Imamovic A."/>
            <person name="Ireland A."/>
            <person name="Larimer J."/>
            <person name="McCowan C."/>
            <person name="Murphy C."/>
            <person name="Pearson M."/>
            <person name="Poon T.W."/>
            <person name="Priest M."/>
            <person name="Roberts A."/>
            <person name="Saif S."/>
            <person name="Shea T."/>
            <person name="Sykes S."/>
            <person name="Wortman J."/>
            <person name="Nusbaum C."/>
            <person name="Birren B."/>
        </authorList>
    </citation>
    <scope>NUCLEOTIDE SEQUENCE [LARGE SCALE GENOMIC DNA]</scope>
    <source>
        <strain evidence="1 2">INRA-310</strain>
    </source>
</reference>
<dbReference type="Gene3D" id="3.40.960.10">
    <property type="entry name" value="VSR Endonuclease"/>
    <property type="match status" value="1"/>
</dbReference>
<dbReference type="VEuPathDB" id="FungiDB:PPTG_12722"/>
<gene>
    <name evidence="1" type="ORF">PPTG_12722</name>
</gene>
<accession>W2Q310</accession>
<dbReference type="STRING" id="761204.W2Q310"/>